<dbReference type="EMBL" id="JACHIP010000001">
    <property type="protein sequence ID" value="MBB5056127.1"/>
    <property type="molecule type" value="Genomic_DNA"/>
</dbReference>
<dbReference type="RefSeq" id="WP_184213816.1">
    <property type="nucleotide sequence ID" value="NZ_JACHIP010000001.1"/>
</dbReference>
<evidence type="ECO:0000313" key="2">
    <source>
        <dbReference type="EMBL" id="MBB5056127.1"/>
    </source>
</evidence>
<keyword evidence="3" id="KW-1185">Reference proteome</keyword>
<dbReference type="SUPFAM" id="SSF54593">
    <property type="entry name" value="Glyoxalase/Bleomycin resistance protein/Dihydroxybiphenyl dioxygenase"/>
    <property type="match status" value="1"/>
</dbReference>
<feature type="domain" description="VOC" evidence="1">
    <location>
        <begin position="4"/>
        <end position="135"/>
    </location>
</feature>
<gene>
    <name evidence="2" type="ORF">HDF16_000796</name>
</gene>
<dbReference type="InterPro" id="IPR037523">
    <property type="entry name" value="VOC_core"/>
</dbReference>
<comment type="caution">
    <text evidence="2">The sequence shown here is derived from an EMBL/GenBank/DDBJ whole genome shotgun (WGS) entry which is preliminary data.</text>
</comment>
<name>A0A7W7ZAE6_9BACT</name>
<dbReference type="Proteomes" id="UP000540989">
    <property type="component" value="Unassembled WGS sequence"/>
</dbReference>
<dbReference type="AlphaFoldDB" id="A0A7W7ZAE6"/>
<accession>A0A7W7ZAE6</accession>
<dbReference type="Gene3D" id="3.10.180.10">
    <property type="entry name" value="2,3-Dihydroxybiphenyl 1,2-Dioxygenase, domain 1"/>
    <property type="match status" value="1"/>
</dbReference>
<dbReference type="PROSITE" id="PS51819">
    <property type="entry name" value="VOC"/>
    <property type="match status" value="1"/>
</dbReference>
<reference evidence="2 3" key="1">
    <citation type="submission" date="2020-08" db="EMBL/GenBank/DDBJ databases">
        <title>Genomic Encyclopedia of Type Strains, Phase IV (KMG-V): Genome sequencing to study the core and pangenomes of soil and plant-associated prokaryotes.</title>
        <authorList>
            <person name="Whitman W."/>
        </authorList>
    </citation>
    <scope>NUCLEOTIDE SEQUENCE [LARGE SCALE GENOMIC DNA]</scope>
    <source>
        <strain evidence="2 3">M8UP14</strain>
    </source>
</reference>
<proteinExistence type="predicted"/>
<sequence length="137" mass="15646">MAIQVEGMVPLLVVFDVPTAVAFYRDVIGFEVVNTSKPFSDAKDDFGWAMLRLGEVKLMLNNAYENNVRPALPEALRVIWHKDVILYFACPDVDGAYEYLRMRGVVVKEPSIAYYGMKQLNVTDPDGYRLCFQWTVE</sequence>
<dbReference type="InterPro" id="IPR004360">
    <property type="entry name" value="Glyas_Fos-R_dOase_dom"/>
</dbReference>
<dbReference type="Pfam" id="PF00903">
    <property type="entry name" value="Glyoxalase"/>
    <property type="match status" value="1"/>
</dbReference>
<protein>
    <submittedName>
        <fullName evidence="2">Putative glyoxalase superfamily protein PhnB</fullName>
    </submittedName>
</protein>
<dbReference type="InterPro" id="IPR029068">
    <property type="entry name" value="Glyas_Bleomycin-R_OHBP_Dase"/>
</dbReference>
<organism evidence="2 3">
    <name type="scientific">Granulicella aggregans</name>
    <dbReference type="NCBI Taxonomy" id="474949"/>
    <lineage>
        <taxon>Bacteria</taxon>
        <taxon>Pseudomonadati</taxon>
        <taxon>Acidobacteriota</taxon>
        <taxon>Terriglobia</taxon>
        <taxon>Terriglobales</taxon>
        <taxon>Acidobacteriaceae</taxon>
        <taxon>Granulicella</taxon>
    </lineage>
</organism>
<evidence type="ECO:0000313" key="3">
    <source>
        <dbReference type="Proteomes" id="UP000540989"/>
    </source>
</evidence>
<evidence type="ECO:0000259" key="1">
    <source>
        <dbReference type="PROSITE" id="PS51819"/>
    </source>
</evidence>